<evidence type="ECO:0000313" key="2">
    <source>
        <dbReference type="Proteomes" id="UP000555003"/>
    </source>
</evidence>
<reference evidence="1 2" key="1">
    <citation type="submission" date="2020-08" db="EMBL/GenBank/DDBJ databases">
        <title>Genomic Encyclopedia of Type Strains, Phase IV (KMG-IV): sequencing the most valuable type-strain genomes for metagenomic binning, comparative biology and taxonomic classification.</title>
        <authorList>
            <person name="Goeker M."/>
        </authorList>
    </citation>
    <scope>NUCLEOTIDE SEQUENCE [LARGE SCALE GENOMIC DNA]</scope>
    <source>
        <strain evidence="1 2">DSM 100397</strain>
    </source>
</reference>
<dbReference type="RefSeq" id="WP_182492587.1">
    <property type="nucleotide sequence ID" value="NZ_JACJIS010000001.1"/>
</dbReference>
<organism evidence="1 2">
    <name type="scientific">Flavobacterium gossypii</name>
    <dbReference type="NCBI Taxonomy" id="1646119"/>
    <lineage>
        <taxon>Bacteria</taxon>
        <taxon>Pseudomonadati</taxon>
        <taxon>Bacteroidota</taxon>
        <taxon>Flavobacteriia</taxon>
        <taxon>Flavobacteriales</taxon>
        <taxon>Flavobacteriaceae</taxon>
        <taxon>Flavobacterium</taxon>
    </lineage>
</organism>
<name>A0ABR6DLL8_9FLAO</name>
<accession>A0ABR6DLL8</accession>
<keyword evidence="2" id="KW-1185">Reference proteome</keyword>
<evidence type="ECO:0000313" key="1">
    <source>
        <dbReference type="EMBL" id="MBA9072579.1"/>
    </source>
</evidence>
<proteinExistence type="predicted"/>
<protein>
    <submittedName>
        <fullName evidence="1">Uncharacterized protein</fullName>
    </submittedName>
</protein>
<comment type="caution">
    <text evidence="1">The sequence shown here is derived from an EMBL/GenBank/DDBJ whole genome shotgun (WGS) entry which is preliminary data.</text>
</comment>
<sequence length="245" mass="28257">MNEKELEQFFEEYPYLGYFYRTKKLYELTNNLDIFLLKTLKRDFTAYYLQKGLNLAKDHINGNLPQESGTEYYNAYLFMKDYFRNKSDKTEIDILNETLDGLISDNEYKLVEFIFEGIADFIFDIDELIRYSEKKMSSPVVDNDEKEVEENELIDLSEGTITSKIIFLEKLGVIEFLRTKSPFNTSINSLANAISGLTGAKPTSIQPMLNAMLSKETSDKNNPLKSTNTVKVVTNKLINIGYSPK</sequence>
<dbReference type="EMBL" id="JACJIS010000001">
    <property type="protein sequence ID" value="MBA9072579.1"/>
    <property type="molecule type" value="Genomic_DNA"/>
</dbReference>
<dbReference type="Proteomes" id="UP000555003">
    <property type="component" value="Unassembled WGS sequence"/>
</dbReference>
<gene>
    <name evidence="1" type="ORF">GGR22_000705</name>
</gene>